<proteinExistence type="predicted"/>
<keyword evidence="8" id="KW-1185">Reference proteome</keyword>
<evidence type="ECO:0000259" key="6">
    <source>
        <dbReference type="PROSITE" id="PS50977"/>
    </source>
</evidence>
<evidence type="ECO:0000313" key="8">
    <source>
        <dbReference type="Proteomes" id="UP000598775"/>
    </source>
</evidence>
<dbReference type="InterPro" id="IPR039538">
    <property type="entry name" value="BetI_C"/>
</dbReference>
<reference evidence="7 8" key="1">
    <citation type="journal article" date="2014" name="Int. J. Syst. Evol. Microbiol.">
        <title>Complete genome sequence of Corynebacterium casei LMG S-19264T (=DSM 44701T), isolated from a smear-ripened cheese.</title>
        <authorList>
            <consortium name="US DOE Joint Genome Institute (JGI-PGF)"/>
            <person name="Walter F."/>
            <person name="Albersmeier A."/>
            <person name="Kalinowski J."/>
            <person name="Ruckert C."/>
        </authorList>
    </citation>
    <scope>NUCLEOTIDE SEQUENCE [LARGE SCALE GENOMIC DNA]</scope>
    <source>
        <strain evidence="7 8">CGMCC 1.12976</strain>
    </source>
</reference>
<evidence type="ECO:0000256" key="5">
    <source>
        <dbReference type="PROSITE-ProRule" id="PRU00335"/>
    </source>
</evidence>
<dbReference type="SUPFAM" id="SSF46689">
    <property type="entry name" value="Homeodomain-like"/>
    <property type="match status" value="1"/>
</dbReference>
<dbReference type="PROSITE" id="PS50977">
    <property type="entry name" value="HTH_TETR_2"/>
    <property type="match status" value="1"/>
</dbReference>
<dbReference type="InterPro" id="IPR009057">
    <property type="entry name" value="Homeodomain-like_sf"/>
</dbReference>
<comment type="caution">
    <text evidence="7">The sequence shown here is derived from an EMBL/GenBank/DDBJ whole genome shotgun (WGS) entry which is preliminary data.</text>
</comment>
<name>A0A917B9C2_9MICO</name>
<dbReference type="EMBL" id="BMGP01000004">
    <property type="protein sequence ID" value="GGF30403.1"/>
    <property type="molecule type" value="Genomic_DNA"/>
</dbReference>
<dbReference type="Proteomes" id="UP000598775">
    <property type="component" value="Unassembled WGS sequence"/>
</dbReference>
<keyword evidence="4" id="KW-0804">Transcription</keyword>
<dbReference type="PANTHER" id="PTHR47506:SF6">
    <property type="entry name" value="HTH-TYPE TRANSCRIPTIONAL REPRESSOR NEMR"/>
    <property type="match status" value="1"/>
</dbReference>
<feature type="DNA-binding region" description="H-T-H motif" evidence="5">
    <location>
        <begin position="36"/>
        <end position="55"/>
    </location>
</feature>
<keyword evidence="3 5" id="KW-0238">DNA-binding</keyword>
<keyword evidence="1" id="KW-0678">Repressor</keyword>
<dbReference type="PRINTS" id="PR00455">
    <property type="entry name" value="HTHTETR"/>
</dbReference>
<organism evidence="7 8">
    <name type="scientific">Subtercola lobariae</name>
    <dbReference type="NCBI Taxonomy" id="1588641"/>
    <lineage>
        <taxon>Bacteria</taxon>
        <taxon>Bacillati</taxon>
        <taxon>Actinomycetota</taxon>
        <taxon>Actinomycetes</taxon>
        <taxon>Micrococcales</taxon>
        <taxon>Microbacteriaceae</taxon>
        <taxon>Subtercola</taxon>
    </lineage>
</organism>
<dbReference type="InterPro" id="IPR036271">
    <property type="entry name" value="Tet_transcr_reg_TetR-rel_C_sf"/>
</dbReference>
<dbReference type="GO" id="GO:0003677">
    <property type="term" value="F:DNA binding"/>
    <property type="evidence" value="ECO:0007669"/>
    <property type="project" value="UniProtKB-UniRule"/>
</dbReference>
<evidence type="ECO:0000256" key="1">
    <source>
        <dbReference type="ARBA" id="ARBA00022491"/>
    </source>
</evidence>
<dbReference type="AlphaFoldDB" id="A0A917B9C2"/>
<dbReference type="SUPFAM" id="SSF48498">
    <property type="entry name" value="Tetracyclin repressor-like, C-terminal domain"/>
    <property type="match status" value="1"/>
</dbReference>
<evidence type="ECO:0000256" key="3">
    <source>
        <dbReference type="ARBA" id="ARBA00023125"/>
    </source>
</evidence>
<evidence type="ECO:0000256" key="2">
    <source>
        <dbReference type="ARBA" id="ARBA00023015"/>
    </source>
</evidence>
<sequence>MVIDEKQGYASGRARREQIVAEATILFGKVGFHGATILDIAAQCHISRAGLLHHFPTKESLLEAVLEERDREDIARFRQNGSRGTDGLGILRGMVDLASHNSKRAGIIELYAVLSAESTAPEHPAHAYFVERYDRIRSGTVRALERARAAGYLKADVDVGDAAIELTALMDGLQVQWLLSPEAVDMPAQLQKRIQQLLTVEL</sequence>
<dbReference type="RefSeq" id="WP_188678659.1">
    <property type="nucleotide sequence ID" value="NZ_BMGP01000004.1"/>
</dbReference>
<evidence type="ECO:0000313" key="7">
    <source>
        <dbReference type="EMBL" id="GGF30403.1"/>
    </source>
</evidence>
<protein>
    <submittedName>
        <fullName evidence="7">TetR family transcriptional regulator</fullName>
    </submittedName>
</protein>
<feature type="domain" description="HTH tetR-type" evidence="6">
    <location>
        <begin position="13"/>
        <end position="73"/>
    </location>
</feature>
<keyword evidence="2" id="KW-0805">Transcription regulation</keyword>
<dbReference type="Gene3D" id="1.10.357.10">
    <property type="entry name" value="Tetracycline Repressor, domain 2"/>
    <property type="match status" value="1"/>
</dbReference>
<dbReference type="PANTHER" id="PTHR47506">
    <property type="entry name" value="TRANSCRIPTIONAL REGULATORY PROTEIN"/>
    <property type="match status" value="1"/>
</dbReference>
<dbReference type="Pfam" id="PF00440">
    <property type="entry name" value="TetR_N"/>
    <property type="match status" value="1"/>
</dbReference>
<dbReference type="Pfam" id="PF13977">
    <property type="entry name" value="TetR_C_6"/>
    <property type="match status" value="1"/>
</dbReference>
<evidence type="ECO:0000256" key="4">
    <source>
        <dbReference type="ARBA" id="ARBA00023163"/>
    </source>
</evidence>
<accession>A0A917B9C2</accession>
<gene>
    <name evidence="7" type="ORF">GCM10011399_24520</name>
</gene>
<dbReference type="InterPro" id="IPR001647">
    <property type="entry name" value="HTH_TetR"/>
</dbReference>